<dbReference type="RefSeq" id="WP_204029421.1">
    <property type="nucleotide sequence ID" value="NZ_BOOW01000030.1"/>
</dbReference>
<name>A0A919V733_9ACTN</name>
<reference evidence="1" key="1">
    <citation type="submission" date="2021-01" db="EMBL/GenBank/DDBJ databases">
        <title>Whole genome shotgun sequence of Sinosporangium siamense NBRC 109515.</title>
        <authorList>
            <person name="Komaki H."/>
            <person name="Tamura T."/>
        </authorList>
    </citation>
    <scope>NUCLEOTIDE SEQUENCE</scope>
    <source>
        <strain evidence="1">NBRC 109515</strain>
    </source>
</reference>
<protein>
    <submittedName>
        <fullName evidence="1">Uncharacterized protein</fullName>
    </submittedName>
</protein>
<evidence type="ECO:0000313" key="1">
    <source>
        <dbReference type="EMBL" id="GII94695.1"/>
    </source>
</evidence>
<keyword evidence="2" id="KW-1185">Reference proteome</keyword>
<organism evidence="1 2">
    <name type="scientific">Sinosporangium siamense</name>
    <dbReference type="NCBI Taxonomy" id="1367973"/>
    <lineage>
        <taxon>Bacteria</taxon>
        <taxon>Bacillati</taxon>
        <taxon>Actinomycetota</taxon>
        <taxon>Actinomycetes</taxon>
        <taxon>Streptosporangiales</taxon>
        <taxon>Streptosporangiaceae</taxon>
        <taxon>Sinosporangium</taxon>
    </lineage>
</organism>
<dbReference type="EMBL" id="BOOW01000030">
    <property type="protein sequence ID" value="GII94695.1"/>
    <property type="molecule type" value="Genomic_DNA"/>
</dbReference>
<dbReference type="Proteomes" id="UP000606172">
    <property type="component" value="Unassembled WGS sequence"/>
</dbReference>
<sequence>MLVRFVVRFGSLAGRPAELFRRWIWRGAAAAPRREFSAAALRHDMAAIHTDPLSSAQNLIRLLPRAPLSPWRPDLYQTRLGNVHGKLNFLGLLSRFPRRLSAEGHGEPLDAPNVRVVMESGGAVVPEQDLRSLAEGAGTVRFSLAGVQAKFSMCWEGKGLALPMSGQGGDWIVKPGWIPSGWSAWSRTP</sequence>
<dbReference type="AlphaFoldDB" id="A0A919V733"/>
<accession>A0A919V733</accession>
<gene>
    <name evidence="1" type="ORF">Ssi02_49260</name>
</gene>
<proteinExistence type="predicted"/>
<evidence type="ECO:0000313" key="2">
    <source>
        <dbReference type="Proteomes" id="UP000606172"/>
    </source>
</evidence>
<comment type="caution">
    <text evidence="1">The sequence shown here is derived from an EMBL/GenBank/DDBJ whole genome shotgun (WGS) entry which is preliminary data.</text>
</comment>